<dbReference type="HAMAP" id="MF_00693">
    <property type="entry name" value="Transcrip_reg_TACO1"/>
    <property type="match status" value="1"/>
</dbReference>
<dbReference type="InterPro" id="IPR026564">
    <property type="entry name" value="Transcrip_reg_TACO1-like_dom3"/>
</dbReference>
<reference evidence="8" key="1">
    <citation type="submission" date="2018-06" db="EMBL/GenBank/DDBJ databases">
        <authorList>
            <person name="Zhirakovskaya E."/>
        </authorList>
    </citation>
    <scope>NUCLEOTIDE SEQUENCE</scope>
</reference>
<organism evidence="8">
    <name type="scientific">hydrothermal vent metagenome</name>
    <dbReference type="NCBI Taxonomy" id="652676"/>
    <lineage>
        <taxon>unclassified sequences</taxon>
        <taxon>metagenomes</taxon>
        <taxon>ecological metagenomes</taxon>
    </lineage>
</organism>
<evidence type="ECO:0000256" key="2">
    <source>
        <dbReference type="ARBA" id="ARBA00022490"/>
    </source>
</evidence>
<accession>A0A3B0Y9K7</accession>
<dbReference type="EMBL" id="UOFM01000049">
    <property type="protein sequence ID" value="VAW73053.1"/>
    <property type="molecule type" value="Genomic_DNA"/>
</dbReference>
<dbReference type="Gene3D" id="1.10.10.200">
    <property type="match status" value="1"/>
</dbReference>
<comment type="similarity">
    <text evidence="1">Belongs to the TACO1 family.</text>
</comment>
<evidence type="ECO:0000259" key="6">
    <source>
        <dbReference type="Pfam" id="PF01709"/>
    </source>
</evidence>
<dbReference type="Gene3D" id="3.30.70.980">
    <property type="match status" value="2"/>
</dbReference>
<dbReference type="InterPro" id="IPR049083">
    <property type="entry name" value="TACO1_YebC_N"/>
</dbReference>
<dbReference type="AlphaFoldDB" id="A0A3B0Y9K7"/>
<keyword evidence="2" id="KW-0963">Cytoplasm</keyword>
<dbReference type="Pfam" id="PF01709">
    <property type="entry name" value="Transcrip_reg"/>
    <property type="match status" value="1"/>
</dbReference>
<sequence length="247" mass="26713">MAGHSKWANIQHRKKAQDAKRGKIFTKLIREITVAARMGEPDPASNPRLRLAVDKSLGANMTKDTIERAIKRGAGAQDGENFDEIRYEGYGPGGVAVIVDCLTDNRNRTVSEVRHAFTKAGGNLGTSGSVAFQFAQTGILSYPPGSDEDALMEAALEAGADDVLSHDDGSIEVLTTPETFVSVKEAMIAAGFEPEQAEVTMRAENTTPLDKDDAEKMIRMIDVLEELDDVQDVYSNADIADDILAEL</sequence>
<name>A0A3B0Y9K7_9ZZZZ</name>
<keyword evidence="4" id="KW-0238">DNA-binding</keyword>
<evidence type="ECO:0000256" key="4">
    <source>
        <dbReference type="ARBA" id="ARBA00023125"/>
    </source>
</evidence>
<proteinExistence type="inferred from homology"/>
<evidence type="ECO:0000313" key="8">
    <source>
        <dbReference type="EMBL" id="VAW73053.1"/>
    </source>
</evidence>
<dbReference type="NCBIfam" id="TIGR01033">
    <property type="entry name" value="YebC/PmpR family DNA-binding transcriptional regulator"/>
    <property type="match status" value="1"/>
</dbReference>
<dbReference type="InterPro" id="IPR017856">
    <property type="entry name" value="Integrase-like_N"/>
</dbReference>
<dbReference type="PANTHER" id="PTHR12532">
    <property type="entry name" value="TRANSLATIONAL ACTIVATOR OF CYTOCHROME C OXIDASE 1"/>
    <property type="match status" value="1"/>
</dbReference>
<evidence type="ECO:0000256" key="5">
    <source>
        <dbReference type="ARBA" id="ARBA00023163"/>
    </source>
</evidence>
<dbReference type="NCBIfam" id="NF001030">
    <property type="entry name" value="PRK00110.1"/>
    <property type="match status" value="1"/>
</dbReference>
<dbReference type="PANTHER" id="PTHR12532:SF6">
    <property type="entry name" value="TRANSCRIPTIONAL REGULATORY PROTEIN YEBC-RELATED"/>
    <property type="match status" value="1"/>
</dbReference>
<keyword evidence="5" id="KW-0804">Transcription</keyword>
<dbReference type="FunFam" id="1.10.10.200:FF:000001">
    <property type="entry name" value="Probable transcriptional regulatory protein YebC"/>
    <property type="match status" value="1"/>
</dbReference>
<dbReference type="InterPro" id="IPR002876">
    <property type="entry name" value="Transcrip_reg_TACO1-like"/>
</dbReference>
<evidence type="ECO:0000259" key="7">
    <source>
        <dbReference type="Pfam" id="PF20772"/>
    </source>
</evidence>
<keyword evidence="3" id="KW-0805">Transcription regulation</keyword>
<dbReference type="InterPro" id="IPR029072">
    <property type="entry name" value="YebC-like"/>
</dbReference>
<protein>
    <submittedName>
        <fullName evidence="8">Probable transcriptional regulatory protein YebC</fullName>
    </submittedName>
</protein>
<dbReference type="Pfam" id="PF20772">
    <property type="entry name" value="TACO1_YebC_N"/>
    <property type="match status" value="1"/>
</dbReference>
<evidence type="ECO:0000256" key="3">
    <source>
        <dbReference type="ARBA" id="ARBA00023015"/>
    </source>
</evidence>
<dbReference type="GO" id="GO:0003677">
    <property type="term" value="F:DNA binding"/>
    <property type="evidence" value="ECO:0007669"/>
    <property type="project" value="UniProtKB-KW"/>
</dbReference>
<feature type="domain" description="TACO1/YebC-like second and third" evidence="6">
    <location>
        <begin position="83"/>
        <end position="237"/>
    </location>
</feature>
<gene>
    <name evidence="8" type="ORF">MNBD_GAMMA14-2538</name>
</gene>
<dbReference type="FunFam" id="3.30.70.980:FF:000002">
    <property type="entry name" value="Probable transcriptional regulatory protein YebC"/>
    <property type="match status" value="1"/>
</dbReference>
<dbReference type="GO" id="GO:0005829">
    <property type="term" value="C:cytosol"/>
    <property type="evidence" value="ECO:0007669"/>
    <property type="project" value="TreeGrafter"/>
</dbReference>
<dbReference type="InterPro" id="IPR048300">
    <property type="entry name" value="TACO1_YebC-like_2nd/3rd_dom"/>
</dbReference>
<feature type="domain" description="TACO1/YebC-like N-terminal" evidence="7">
    <location>
        <begin position="5"/>
        <end position="75"/>
    </location>
</feature>
<evidence type="ECO:0000256" key="1">
    <source>
        <dbReference type="ARBA" id="ARBA00008724"/>
    </source>
</evidence>
<dbReference type="NCBIfam" id="NF009044">
    <property type="entry name" value="PRK12378.1"/>
    <property type="match status" value="1"/>
</dbReference>
<dbReference type="SUPFAM" id="SSF75625">
    <property type="entry name" value="YebC-like"/>
    <property type="match status" value="1"/>
</dbReference>